<gene>
    <name evidence="2" type="ORF">SCHPADRAFT_909178</name>
</gene>
<sequence length="572" mass="62409">MASSVRAGKGPSLAGLRLQVARRAVHELRDHMSALVVAGDSHEEKAHRGKWVTRYLELVQAADDKLSRAKVSHADTAKLDKQAQEIQAEFVKLQKSWVEDCNRDDPNDGDQPELDAAKPVEKGGPTPKPTYYNPKCDSCKHARVKCVRLETNRCGRCTYQKKKCSLYSRNAASSSKSASKWAGSGKASKKSLRKKKNDQVSPSVVDEPNEPQPESTREEETVPPAQEDSTLLAFPSETAGKKRRVTEEEGDENSEGRKHVKFSGSSDVVEARDGENTDGVPLKGRLRKSTSKPAVSKPLSKPATKVARQFSSQSSFLTNPWSLSSRSSRSQNQLQLDTAGKNLPPWEPTSSTTAPGPSNWSSKTFDPSGPFASASSWANWPQRRDSGSSTGSHNRTNSPQNEIPGIPTPASTPTFVPASFVGKNNSSGSRFASLDQDPSDGAAQNLISDTEEDSLLSEHPYNPMSVDMDEEDTELNEDLPTSPVAPPAPTARSSTSPRPEHRAPSEPIIPAQTHVDKSKNERGSVVRVDDKHEMKESTASREAKDARMQLLRDVLATQKSILATQQEMLELL</sequence>
<feature type="compositionally biased region" description="Polar residues" evidence="1">
    <location>
        <begin position="309"/>
        <end position="321"/>
    </location>
</feature>
<proteinExistence type="predicted"/>
<feature type="region of interest" description="Disordered" evidence="1">
    <location>
        <begin position="101"/>
        <end position="134"/>
    </location>
</feature>
<feature type="compositionally biased region" description="Polar residues" evidence="1">
    <location>
        <begin position="387"/>
        <end position="401"/>
    </location>
</feature>
<dbReference type="Proteomes" id="UP000053477">
    <property type="component" value="Unassembled WGS sequence"/>
</dbReference>
<feature type="compositionally biased region" description="Basic and acidic residues" evidence="1">
    <location>
        <begin position="514"/>
        <end position="545"/>
    </location>
</feature>
<dbReference type="CDD" id="cd00067">
    <property type="entry name" value="GAL4"/>
    <property type="match status" value="1"/>
</dbReference>
<dbReference type="GO" id="GO:0000981">
    <property type="term" value="F:DNA-binding transcription factor activity, RNA polymerase II-specific"/>
    <property type="evidence" value="ECO:0007669"/>
    <property type="project" value="InterPro"/>
</dbReference>
<evidence type="ECO:0000313" key="2">
    <source>
        <dbReference type="EMBL" id="KLO07777.1"/>
    </source>
</evidence>
<feature type="compositionally biased region" description="Acidic residues" evidence="1">
    <location>
        <begin position="467"/>
        <end position="477"/>
    </location>
</feature>
<evidence type="ECO:0008006" key="4">
    <source>
        <dbReference type="Google" id="ProtNLM"/>
    </source>
</evidence>
<evidence type="ECO:0000256" key="1">
    <source>
        <dbReference type="SAM" id="MobiDB-lite"/>
    </source>
</evidence>
<feature type="region of interest" description="Disordered" evidence="1">
    <location>
        <begin position="175"/>
        <end position="545"/>
    </location>
</feature>
<dbReference type="InParanoid" id="A0A0H2R8S2"/>
<evidence type="ECO:0000313" key="3">
    <source>
        <dbReference type="Proteomes" id="UP000053477"/>
    </source>
</evidence>
<dbReference type="AlphaFoldDB" id="A0A0H2R8S2"/>
<protein>
    <recommendedName>
        <fullName evidence="4">Zn(2)-C6 fungal-type domain-containing protein</fullName>
    </recommendedName>
</protein>
<organism evidence="2 3">
    <name type="scientific">Schizopora paradoxa</name>
    <dbReference type="NCBI Taxonomy" id="27342"/>
    <lineage>
        <taxon>Eukaryota</taxon>
        <taxon>Fungi</taxon>
        <taxon>Dikarya</taxon>
        <taxon>Basidiomycota</taxon>
        <taxon>Agaricomycotina</taxon>
        <taxon>Agaricomycetes</taxon>
        <taxon>Hymenochaetales</taxon>
        <taxon>Schizoporaceae</taxon>
        <taxon>Schizopora</taxon>
    </lineage>
</organism>
<feature type="compositionally biased region" description="Polar residues" evidence="1">
    <location>
        <begin position="348"/>
        <end position="365"/>
    </location>
</feature>
<dbReference type="GO" id="GO:0008270">
    <property type="term" value="F:zinc ion binding"/>
    <property type="evidence" value="ECO:0007669"/>
    <property type="project" value="InterPro"/>
</dbReference>
<dbReference type="InterPro" id="IPR001138">
    <property type="entry name" value="Zn2Cys6_DnaBD"/>
</dbReference>
<accession>A0A0H2R8S2</accession>
<keyword evidence="3" id="KW-1185">Reference proteome</keyword>
<dbReference type="EMBL" id="KQ086121">
    <property type="protein sequence ID" value="KLO07777.1"/>
    <property type="molecule type" value="Genomic_DNA"/>
</dbReference>
<feature type="compositionally biased region" description="Low complexity" evidence="1">
    <location>
        <begin position="322"/>
        <end position="336"/>
    </location>
</feature>
<feature type="compositionally biased region" description="Low complexity" evidence="1">
    <location>
        <begin position="175"/>
        <end position="186"/>
    </location>
</feature>
<feature type="compositionally biased region" description="Basic residues" evidence="1">
    <location>
        <begin position="187"/>
        <end position="196"/>
    </location>
</feature>
<reference evidence="2 3" key="1">
    <citation type="submission" date="2015-04" db="EMBL/GenBank/DDBJ databases">
        <title>Complete genome sequence of Schizopora paradoxa KUC8140, a cosmopolitan wood degrader in East Asia.</title>
        <authorList>
            <consortium name="DOE Joint Genome Institute"/>
            <person name="Min B."/>
            <person name="Park H."/>
            <person name="Jang Y."/>
            <person name="Kim J.-J."/>
            <person name="Kim K.H."/>
            <person name="Pangilinan J."/>
            <person name="Lipzen A."/>
            <person name="Riley R."/>
            <person name="Grigoriev I.V."/>
            <person name="Spatafora J.W."/>
            <person name="Choi I.-G."/>
        </authorList>
    </citation>
    <scope>NUCLEOTIDE SEQUENCE [LARGE SCALE GENOMIC DNA]</scope>
    <source>
        <strain evidence="2 3">KUC8140</strain>
    </source>
</reference>
<name>A0A0H2R8S2_9AGAM</name>